<dbReference type="EMBL" id="HG529683">
    <property type="protein sequence ID" value="CDI56273.1"/>
    <property type="molecule type" value="Genomic_DNA"/>
</dbReference>
<sequence length="751" mass="79160">MSTSTPLAGSSNAPIALTTPSPLASNNLNTFTPRSSSIPLSSLQALPETQLVLVLLDHPAIRRKWRSVVVPLVDAVANKLNSTYSGSRLTVGSVVYRATSDKSLLRPSTTLQTKSIVAGSKLIASSLQTPEYWLGPDTSTRSISAPIMHPDTATNMFDLIDGGRYTTKPTAYLLEAFTSALELLSPPHNSIHNPLSPKKPPILARHLLHVCLDSSELSLDLTSPPFFNTNIANDRANAHTIGAKLAKLGVSISSCAVKPDSLAARRAEPLETSKEALAVILGLHKTITEPQNGVNEDLATLLPESVRRSIFTQANIISTGLTPGSTHNTAAASATPLASKRARQDETSADPIPTKRSKSASISQPQPPALTTSTLHTSSSASAHASATEIPRNIKLDPAVSTKVIFLRSQQEAMIKNWASAYAAVSKADASGEPAPPKAPGFNKVYLEQLRAQLMTQQQALKMLVHRVISGVETAPNFNVCLQSLINIDKEAREMGVNLGGPSSGAAANGLGRPGRSASVSGSQQPPPGATLQAANNIMPKPPVQTASVTAPNAQVQTNIGTAPAPPAASAQPSLSPTRPKPFWRGALTWSVISDPVTKQKRDVATLVSATSNSSTLDRLLTPWPDKLQITAITQLAPRNLQVYAQSQNAPYILFSTQEANDSSSSNGVGPVLTSASAEKNRQMYSSLASSLDAKKSCAFIRHGSNAGAGLVLFATTQPTSSVERSKGGVTPPKLIGVVLKETIPFNHIEQ</sequence>
<dbReference type="GO" id="GO:0009307">
    <property type="term" value="P:DNA restriction-modification system"/>
    <property type="evidence" value="ECO:0007669"/>
    <property type="project" value="UniProtKB-KW"/>
</dbReference>
<feature type="region of interest" description="Disordered" evidence="5">
    <location>
        <begin position="321"/>
        <end position="387"/>
    </location>
</feature>
<dbReference type="PROSITE" id="PS00093">
    <property type="entry name" value="N4_MTASE"/>
    <property type="match status" value="1"/>
</dbReference>
<evidence type="ECO:0000256" key="3">
    <source>
        <dbReference type="ARBA" id="ARBA00022691"/>
    </source>
</evidence>
<dbReference type="AlphaFoldDB" id="A0A077R9S2"/>
<dbReference type="GO" id="GO:0003677">
    <property type="term" value="F:DNA binding"/>
    <property type="evidence" value="ECO:0007669"/>
    <property type="project" value="InterPro"/>
</dbReference>
<keyword evidence="4" id="KW-0680">Restriction system</keyword>
<feature type="region of interest" description="Disordered" evidence="5">
    <location>
        <begin position="499"/>
        <end position="580"/>
    </location>
</feature>
<evidence type="ECO:0000256" key="4">
    <source>
        <dbReference type="ARBA" id="ARBA00022747"/>
    </source>
</evidence>
<keyword evidence="3" id="KW-0949">S-adenosyl-L-methionine</keyword>
<feature type="compositionally biased region" description="Polar residues" evidence="5">
    <location>
        <begin position="545"/>
        <end position="561"/>
    </location>
</feature>
<proteinExistence type="predicted"/>
<keyword evidence="1" id="KW-0489">Methyltransferase</keyword>
<evidence type="ECO:0000256" key="2">
    <source>
        <dbReference type="ARBA" id="ARBA00022679"/>
    </source>
</evidence>
<feature type="compositionally biased region" description="Polar residues" evidence="5">
    <location>
        <begin position="321"/>
        <end position="332"/>
    </location>
</feature>
<organism evidence="6">
    <name type="scientific">Melanopsichium pennsylvanicum 4</name>
    <dbReference type="NCBI Taxonomy" id="1398559"/>
    <lineage>
        <taxon>Eukaryota</taxon>
        <taxon>Fungi</taxon>
        <taxon>Dikarya</taxon>
        <taxon>Basidiomycota</taxon>
        <taxon>Ustilaginomycotina</taxon>
        <taxon>Ustilaginomycetes</taxon>
        <taxon>Ustilaginales</taxon>
        <taxon>Ustilaginaceae</taxon>
        <taxon>Melanopsichium</taxon>
    </lineage>
</organism>
<name>A0A077R9S2_9BASI</name>
<dbReference type="InterPro" id="IPR017985">
    <property type="entry name" value="MeTrfase_CN4_CS"/>
</dbReference>
<feature type="compositionally biased region" description="Low complexity" evidence="5">
    <location>
        <begin position="568"/>
        <end position="577"/>
    </location>
</feature>
<evidence type="ECO:0000256" key="5">
    <source>
        <dbReference type="SAM" id="MobiDB-lite"/>
    </source>
</evidence>
<keyword evidence="2" id="KW-0808">Transferase</keyword>
<feature type="compositionally biased region" description="Low complexity" evidence="5">
    <location>
        <begin position="369"/>
        <end position="387"/>
    </location>
</feature>
<reference evidence="6" key="1">
    <citation type="journal article" date="2014" name="Genome Biol. Evol.">
        <title>Gene Loss Rather Than Gene Gain Is Associated with a Host Jump from Monocots to Dicots in the Smut Fungus Melanopsichium pennsylvanicum.</title>
        <authorList>
            <person name="Sharma R."/>
            <person name="Mishra B."/>
            <person name="Runge F."/>
            <person name="Thines M."/>
        </authorList>
    </citation>
    <scope>NUCLEOTIDE SEQUENCE</scope>
    <source>
        <strain evidence="6">4</strain>
    </source>
</reference>
<dbReference type="GO" id="GO:0015667">
    <property type="term" value="F:site-specific DNA-methyltransferase (cytosine-N4-specific) activity"/>
    <property type="evidence" value="ECO:0007669"/>
    <property type="project" value="InterPro"/>
</dbReference>
<protein>
    <submittedName>
        <fullName evidence="6">Uncharacterized protein</fullName>
    </submittedName>
</protein>
<evidence type="ECO:0000256" key="1">
    <source>
        <dbReference type="ARBA" id="ARBA00022603"/>
    </source>
</evidence>
<evidence type="ECO:0000313" key="6">
    <source>
        <dbReference type="EMBL" id="CDI56273.1"/>
    </source>
</evidence>
<accession>A0A077R9S2</accession>
<dbReference type="GO" id="GO:0032259">
    <property type="term" value="P:methylation"/>
    <property type="evidence" value="ECO:0007669"/>
    <property type="project" value="UniProtKB-KW"/>
</dbReference>